<comment type="caution">
    <text evidence="1">The sequence shown here is derived from an EMBL/GenBank/DDBJ whole genome shotgun (WGS) entry which is preliminary data.</text>
</comment>
<sequence>GYEWIGSNETNRLAHKTVDSVPCNNLERGLTVVKYIGELMRENGFNSVADRYGKWIGLCKAKSKNSLTWNNRKYRADGNLKLIGLLLQHRANRDLDSVTDVDLASVNKIMTAYLDTGYRANSDMDSVLDSFQAREI</sequence>
<gene>
    <name evidence="1" type="ORF">T310_6614</name>
</gene>
<protein>
    <submittedName>
        <fullName evidence="1">Uncharacterized protein</fullName>
    </submittedName>
</protein>
<reference evidence="1 2" key="1">
    <citation type="submission" date="2015-04" db="EMBL/GenBank/DDBJ databases">
        <authorList>
            <person name="Heijne W.H."/>
            <person name="Fedorova N.D."/>
            <person name="Nierman W.C."/>
            <person name="Vollebregt A.W."/>
            <person name="Zhao Z."/>
            <person name="Wu L."/>
            <person name="Kumar M."/>
            <person name="Stam H."/>
            <person name="van den Berg M.A."/>
            <person name="Pel H.J."/>
        </authorList>
    </citation>
    <scope>NUCLEOTIDE SEQUENCE [LARGE SCALE GENOMIC DNA]</scope>
    <source>
        <strain evidence="1 2">CBS 393.64</strain>
    </source>
</reference>
<feature type="non-terminal residue" evidence="1">
    <location>
        <position position="1"/>
    </location>
</feature>
<dbReference type="GeneID" id="25318915"/>
<dbReference type="RefSeq" id="XP_013326025.1">
    <property type="nucleotide sequence ID" value="XM_013470571.1"/>
</dbReference>
<keyword evidence="2" id="KW-1185">Reference proteome</keyword>
<evidence type="ECO:0000313" key="2">
    <source>
        <dbReference type="Proteomes" id="UP000053958"/>
    </source>
</evidence>
<organism evidence="1 2">
    <name type="scientific">Rasamsonia emersonii (strain ATCC 16479 / CBS 393.64 / IMI 116815)</name>
    <dbReference type="NCBI Taxonomy" id="1408163"/>
    <lineage>
        <taxon>Eukaryota</taxon>
        <taxon>Fungi</taxon>
        <taxon>Dikarya</taxon>
        <taxon>Ascomycota</taxon>
        <taxon>Pezizomycotina</taxon>
        <taxon>Eurotiomycetes</taxon>
        <taxon>Eurotiomycetidae</taxon>
        <taxon>Eurotiales</taxon>
        <taxon>Trichocomaceae</taxon>
        <taxon>Rasamsonia</taxon>
    </lineage>
</organism>
<proteinExistence type="predicted"/>
<dbReference type="AlphaFoldDB" id="A0A0F4YP54"/>
<name>A0A0F4YP54_RASE3</name>
<accession>A0A0F4YP54</accession>
<dbReference type="EMBL" id="LASV01000351">
    <property type="protein sequence ID" value="KKA19413.1"/>
    <property type="molecule type" value="Genomic_DNA"/>
</dbReference>
<dbReference type="Proteomes" id="UP000053958">
    <property type="component" value="Unassembled WGS sequence"/>
</dbReference>
<evidence type="ECO:0000313" key="1">
    <source>
        <dbReference type="EMBL" id="KKA19413.1"/>
    </source>
</evidence>